<evidence type="ECO:0000313" key="1">
    <source>
        <dbReference type="EMBL" id="TKK61240.1"/>
    </source>
</evidence>
<proteinExistence type="predicted"/>
<dbReference type="EMBL" id="SIYF01000650">
    <property type="protein sequence ID" value="TKK61240.1"/>
    <property type="molecule type" value="Genomic_DNA"/>
</dbReference>
<accession>A0A4U3KHJ9</accession>
<sequence>LQAIEKEFGSVEGYLKEGLGLPLSAKKDMLSLYTKS</sequence>
<feature type="non-terminal residue" evidence="1">
    <location>
        <position position="1"/>
    </location>
</feature>
<name>A0A4U3KHJ9_ENTFL</name>
<evidence type="ECO:0000313" key="2">
    <source>
        <dbReference type="Proteomes" id="UP000305511"/>
    </source>
</evidence>
<comment type="caution">
    <text evidence="1">The sequence shown here is derived from an EMBL/GenBank/DDBJ whole genome shotgun (WGS) entry which is preliminary data.</text>
</comment>
<organism evidence="1 2">
    <name type="scientific">Enterococcus faecalis</name>
    <name type="common">Streptococcus faecalis</name>
    <dbReference type="NCBI Taxonomy" id="1351"/>
    <lineage>
        <taxon>Bacteria</taxon>
        <taxon>Bacillati</taxon>
        <taxon>Bacillota</taxon>
        <taxon>Bacilli</taxon>
        <taxon>Lactobacillales</taxon>
        <taxon>Enterococcaceae</taxon>
        <taxon>Enterococcus</taxon>
    </lineage>
</organism>
<dbReference type="Proteomes" id="UP000305511">
    <property type="component" value="Unassembled WGS sequence"/>
</dbReference>
<dbReference type="AlphaFoldDB" id="A0A4U3KHJ9"/>
<protein>
    <submittedName>
        <fullName evidence="1">Protein-tyrosine-phosphatase</fullName>
    </submittedName>
</protein>
<reference evidence="1 2" key="1">
    <citation type="submission" date="2019-02" db="EMBL/GenBank/DDBJ databases">
        <title>Bacteria dissemination in different level of health care in South Africa: the effectiveness of infections prevention and control.</title>
        <authorList>
            <person name="Shobo C."/>
            <person name="Amoako D.G."/>
            <person name="Allam M."/>
            <person name="Ismail A."/>
            <person name="Bester L.A."/>
            <person name="Essack S.Y."/>
        </authorList>
    </citation>
    <scope>NUCLEOTIDE SEQUENCE [LARGE SCALE GENOMIC DNA]</scope>
    <source>
        <strain evidence="1 2">2SIL2</strain>
    </source>
</reference>
<gene>
    <name evidence="1" type="ORF">EY666_18580</name>
</gene>